<evidence type="ECO:0000256" key="1">
    <source>
        <dbReference type="SAM" id="MobiDB-lite"/>
    </source>
</evidence>
<feature type="region of interest" description="Disordered" evidence="1">
    <location>
        <begin position="262"/>
        <end position="308"/>
    </location>
</feature>
<feature type="compositionally biased region" description="Polar residues" evidence="1">
    <location>
        <begin position="706"/>
        <end position="722"/>
    </location>
</feature>
<comment type="caution">
    <text evidence="2">The sequence shown here is derived from an EMBL/GenBank/DDBJ whole genome shotgun (WGS) entry which is preliminary data.</text>
</comment>
<feature type="region of interest" description="Disordered" evidence="1">
    <location>
        <begin position="334"/>
        <end position="359"/>
    </location>
</feature>
<keyword evidence="3" id="KW-1185">Reference proteome</keyword>
<accession>A0A8K0NH92</accession>
<dbReference type="AlphaFoldDB" id="A0A8K0NH92"/>
<evidence type="ECO:0000313" key="2">
    <source>
        <dbReference type="EMBL" id="KAG5925623.1"/>
    </source>
</evidence>
<reference evidence="2" key="1">
    <citation type="journal article" date="2020" name="bioRxiv">
        <title>Whole genome comparisons of ergot fungi reveals the divergence and evolution of species within the genus Claviceps are the result of varying mechanisms driving genome evolution and host range expansion.</title>
        <authorList>
            <person name="Wyka S.A."/>
            <person name="Mondo S.J."/>
            <person name="Liu M."/>
            <person name="Dettman J."/>
            <person name="Nalam V."/>
            <person name="Broders K.D."/>
        </authorList>
    </citation>
    <scope>NUCLEOTIDE SEQUENCE</scope>
    <source>
        <strain evidence="2">CCC 489</strain>
    </source>
</reference>
<feature type="compositionally biased region" description="Polar residues" evidence="1">
    <location>
        <begin position="810"/>
        <end position="828"/>
    </location>
</feature>
<name>A0A8K0NH92_9HYPO</name>
<feature type="region of interest" description="Disordered" evidence="1">
    <location>
        <begin position="428"/>
        <end position="478"/>
    </location>
</feature>
<feature type="compositionally biased region" description="Basic and acidic residues" evidence="1">
    <location>
        <begin position="559"/>
        <end position="573"/>
    </location>
</feature>
<evidence type="ECO:0000313" key="3">
    <source>
        <dbReference type="Proteomes" id="UP000811619"/>
    </source>
</evidence>
<feature type="compositionally biased region" description="Acidic residues" evidence="1">
    <location>
        <begin position="574"/>
        <end position="590"/>
    </location>
</feature>
<feature type="compositionally biased region" description="Basic and acidic residues" evidence="1">
    <location>
        <begin position="277"/>
        <end position="288"/>
    </location>
</feature>
<feature type="region of interest" description="Disordered" evidence="1">
    <location>
        <begin position="692"/>
        <end position="770"/>
    </location>
</feature>
<feature type="compositionally biased region" description="Polar residues" evidence="1">
    <location>
        <begin position="918"/>
        <end position="934"/>
    </location>
</feature>
<feature type="region of interest" description="Disordered" evidence="1">
    <location>
        <begin position="810"/>
        <end position="957"/>
    </location>
</feature>
<proteinExistence type="predicted"/>
<feature type="compositionally biased region" description="Acidic residues" evidence="1">
    <location>
        <begin position="528"/>
        <end position="549"/>
    </location>
</feature>
<sequence length="1099" mass="118361">MADFLASFNFGAQNDVSRDNEACASLYELQERLRRTVAEKTTEVRAERVNTMFDIAGTAEFSIMATPASAQKNNNADAVDPSLQGAEPMDVDVDVDMAVAVENEAPPQVYSALTVLTSQPSVNPSIQQNVATQIVDAASAADSSSWILYHSELKSSGWTFTFLCAGSTTVWKMQNQSKVKAVVGDFSKRDADPVLMSRPAFDCRGRLTISFPRKERKITVRYDHTPLHMTVADHMEFTKPPPMIGPQKPSKAILMEATRQAQREAASAKKKAYRLAKKQEAREAREAAIRNGTAPPKPQRSRKKKEREAAQLLLADQASRALEDAGVIQLQQAISREEGTNGDAGGQAAASTERPASKALALNVSPEEAARRMDVALNMLAEAGIDHTTLSADQLTIFANQAPDLQKESLNMLITYGAERLQIIHPSNREHSNSAPPPAVEQASAAEDKDSSGSATTTTQLALGGGTPARKGKSRPLGKSRLACFQCKSRKVKTAGHICKYPPQPVRRRKTLSDAVVAEGGESANVDADADADADAEGEEEKDDGEETLAEATMTGTRGADDDNRNHNHNHDEINDDGDYHDDEDGDDGEEHGPLQHGSQDEQSGVDAYPADQYSSYPPAPISDLFSNAPGDPVHGVHERPSSLPYFQSASGLSLPQPDPLDEVPRSHLSSGLALPQSTVYYPMYNATAPSLPSAAEVPQEREETPFQQETRASTVHQQARQSSHGGGGDVSSSSAWGQDTGLPAKTATPQISPPIRHSTPKASSPDQVAAATLHRNQLQDAHLLAHAATSNQRYTPNSSVKMQHIVNHTPANKSPFQPMYTSRSKSQQGHRDAASLSQRSSSAFQVPTDPLGNGSTNNNNNHTSNSNSSSNSNSHNKNSSGNNNESTAAGTAADHQPNHVGSSSSSRNSLAAGRLPTSGQAWSRHSGSTSILGEQQPDKIGYKPYSYQKSTSTGGGYPSYSYDGSGTTAMALSGAYDSLTAQGSSWSDNRGQIPVDGARAAGYQHQGHQSHQSHHHQSHQSHQQAQAQAQQSQQRHTSHQPQPVQQTHQSHPPQPNHQNHQQSQTWQGLSSQHSNALPQLHQRHGFDWGLHDSWGRGH</sequence>
<feature type="compositionally biased region" description="Low complexity" evidence="1">
    <location>
        <begin position="902"/>
        <end position="916"/>
    </location>
</feature>
<feature type="compositionally biased region" description="Low complexity" evidence="1">
    <location>
        <begin position="1021"/>
        <end position="1066"/>
    </location>
</feature>
<feature type="compositionally biased region" description="Low complexity" evidence="1">
    <location>
        <begin position="452"/>
        <end position="462"/>
    </location>
</feature>
<feature type="region of interest" description="Disordered" evidence="1">
    <location>
        <begin position="520"/>
        <end position="670"/>
    </location>
</feature>
<dbReference type="OrthoDB" id="3249161at2759"/>
<feature type="compositionally biased region" description="Low complexity" evidence="1">
    <location>
        <begin position="854"/>
        <end position="885"/>
    </location>
</feature>
<dbReference type="EMBL" id="SRPY01000354">
    <property type="protein sequence ID" value="KAG5925623.1"/>
    <property type="molecule type" value="Genomic_DNA"/>
</dbReference>
<protein>
    <submittedName>
        <fullName evidence="2">Uncharacterized protein</fullName>
    </submittedName>
</protein>
<gene>
    <name evidence="2" type="ORF">E4U42_004123</name>
</gene>
<feature type="compositionally biased region" description="Polar residues" evidence="1">
    <location>
        <begin position="645"/>
        <end position="654"/>
    </location>
</feature>
<dbReference type="Proteomes" id="UP000811619">
    <property type="component" value="Unassembled WGS sequence"/>
</dbReference>
<feature type="compositionally biased region" description="Polar residues" evidence="1">
    <location>
        <begin position="836"/>
        <end position="846"/>
    </location>
</feature>
<organism evidence="2 3">
    <name type="scientific">Claviceps africana</name>
    <dbReference type="NCBI Taxonomy" id="83212"/>
    <lineage>
        <taxon>Eukaryota</taxon>
        <taxon>Fungi</taxon>
        <taxon>Dikarya</taxon>
        <taxon>Ascomycota</taxon>
        <taxon>Pezizomycotina</taxon>
        <taxon>Sordariomycetes</taxon>
        <taxon>Hypocreomycetidae</taxon>
        <taxon>Hypocreales</taxon>
        <taxon>Clavicipitaceae</taxon>
        <taxon>Claviceps</taxon>
    </lineage>
</organism>
<feature type="region of interest" description="Disordered" evidence="1">
    <location>
        <begin position="1002"/>
        <end position="1075"/>
    </location>
</feature>